<dbReference type="Pfam" id="PF00700">
    <property type="entry name" value="Flagellin_C"/>
    <property type="match status" value="1"/>
</dbReference>
<evidence type="ECO:0000313" key="9">
    <source>
        <dbReference type="Proteomes" id="UP001165678"/>
    </source>
</evidence>
<dbReference type="InterPro" id="IPR001492">
    <property type="entry name" value="Flagellin"/>
</dbReference>
<keyword evidence="3 4" id="KW-0975">Bacterial flagellum</keyword>
<dbReference type="GO" id="GO:0005576">
    <property type="term" value="C:extracellular region"/>
    <property type="evidence" value="ECO:0007669"/>
    <property type="project" value="UniProtKB-SubCell"/>
</dbReference>
<comment type="caution">
    <text evidence="8">The sequence shown here is derived from an EMBL/GenBank/DDBJ whole genome shotgun (WGS) entry which is preliminary data.</text>
</comment>
<evidence type="ECO:0000256" key="4">
    <source>
        <dbReference type="RuleBase" id="RU362073"/>
    </source>
</evidence>
<keyword evidence="2 4" id="KW-0964">Secreted</keyword>
<name>A0AA41ZJN2_9GAMM</name>
<feature type="coiled-coil region" evidence="5">
    <location>
        <begin position="392"/>
        <end position="419"/>
    </location>
</feature>
<evidence type="ECO:0000256" key="3">
    <source>
        <dbReference type="ARBA" id="ARBA00023143"/>
    </source>
</evidence>
<accession>A0AA41ZJN2</accession>
<evidence type="ECO:0000256" key="2">
    <source>
        <dbReference type="ARBA" id="ARBA00022525"/>
    </source>
</evidence>
<dbReference type="GO" id="GO:0005198">
    <property type="term" value="F:structural molecule activity"/>
    <property type="evidence" value="ECO:0007669"/>
    <property type="project" value="UniProtKB-UniRule"/>
</dbReference>
<sequence>MATITTNTLSLTTRQHQTRVNDQLSNAIERLSSGLRINSARDDAAGQAMANRMQTNLNADRQISRGMSDGISLAQTAEGGLDRINDLLQRGRELAVQSANGTLSDPDRATLNQEFLSLRAEIDRISGSTEIFGKTPLAGEAALTGIKLGDTPHVVDVFDDGSQSYSSGVKAIAYVPAGTTNFTLNINSYNQDDDIQLFTTDGKHLIGTPVNGTSDYTWTHNGITDGATATTQLLNTSDGFDPGATYDDSQFVDATGSYSRPGAAATNNYNGMTIGYSGDGDRTAPATDPEFNNGRLNGSETSETVETLTVDNVTENLILFMSGEGSFTASASWDTLPGTYMKDPNAAASSDTDIVMSADYGSAMSTLTIKATPSDSKSLGIDNTALDPIEKAREAMAELDNAILKVDDYRSQYGAAQNRLEGAIDTVSDKRTITSAAQSRIMDADYAQESSRMTRARIISDAANAMLAQANQVPDAMLSLLK</sequence>
<dbReference type="PRINTS" id="PR00207">
    <property type="entry name" value="FLAGELLIN"/>
</dbReference>
<dbReference type="SUPFAM" id="SSF64518">
    <property type="entry name" value="Phase 1 flagellin"/>
    <property type="match status" value="1"/>
</dbReference>
<comment type="similarity">
    <text evidence="1 4">Belongs to the bacterial flagellin family.</text>
</comment>
<comment type="function">
    <text evidence="4">Flagellin is the subunit protein which polymerizes to form the filaments of bacterial flagella.</text>
</comment>
<evidence type="ECO:0000259" key="7">
    <source>
        <dbReference type="Pfam" id="PF00700"/>
    </source>
</evidence>
<dbReference type="InterPro" id="IPR001029">
    <property type="entry name" value="Flagellin_N"/>
</dbReference>
<dbReference type="PANTHER" id="PTHR42792:SF2">
    <property type="entry name" value="FLAGELLIN"/>
    <property type="match status" value="1"/>
</dbReference>
<reference evidence="8" key="1">
    <citation type="submission" date="2022-11" db="EMBL/GenBank/DDBJ databases">
        <title>Larsenimonas rhizosphaerae sp. nov., isolated from a tidal mudflat.</title>
        <authorList>
            <person name="Lee S.D."/>
            <person name="Kim I.S."/>
        </authorList>
    </citation>
    <scope>NUCLEOTIDE SEQUENCE</scope>
    <source>
        <strain evidence="8">GH2-1</strain>
    </source>
</reference>
<dbReference type="Proteomes" id="UP001165678">
    <property type="component" value="Unassembled WGS sequence"/>
</dbReference>
<keyword evidence="5" id="KW-0175">Coiled coil</keyword>
<evidence type="ECO:0000256" key="1">
    <source>
        <dbReference type="ARBA" id="ARBA00005709"/>
    </source>
</evidence>
<keyword evidence="8" id="KW-0966">Cell projection</keyword>
<dbReference type="InterPro" id="IPR046358">
    <property type="entry name" value="Flagellin_C"/>
</dbReference>
<keyword evidence="8" id="KW-0969">Cilium</keyword>
<keyword evidence="8" id="KW-0282">Flagellum</keyword>
<dbReference type="GO" id="GO:0009288">
    <property type="term" value="C:bacterial-type flagellum"/>
    <property type="evidence" value="ECO:0007669"/>
    <property type="project" value="UniProtKB-SubCell"/>
</dbReference>
<proteinExistence type="inferred from homology"/>
<dbReference type="Pfam" id="PF00669">
    <property type="entry name" value="Flagellin_N"/>
    <property type="match status" value="1"/>
</dbReference>
<dbReference type="AlphaFoldDB" id="A0AA41ZJN2"/>
<dbReference type="PANTHER" id="PTHR42792">
    <property type="entry name" value="FLAGELLIN"/>
    <property type="match status" value="1"/>
</dbReference>
<feature type="domain" description="Flagellin C-terminal" evidence="7">
    <location>
        <begin position="398"/>
        <end position="481"/>
    </location>
</feature>
<dbReference type="RefSeq" id="WP_250935990.1">
    <property type="nucleotide sequence ID" value="NZ_JAMLJK010000001.1"/>
</dbReference>
<evidence type="ECO:0000256" key="5">
    <source>
        <dbReference type="SAM" id="Coils"/>
    </source>
</evidence>
<evidence type="ECO:0000313" key="8">
    <source>
        <dbReference type="EMBL" id="MCX2522778.1"/>
    </source>
</evidence>
<protein>
    <recommendedName>
        <fullName evidence="4">Flagellin</fullName>
    </recommendedName>
</protein>
<dbReference type="EMBL" id="JAPIVE010000001">
    <property type="protein sequence ID" value="MCX2522778.1"/>
    <property type="molecule type" value="Genomic_DNA"/>
</dbReference>
<feature type="domain" description="Flagellin N-terminal" evidence="6">
    <location>
        <begin position="4"/>
        <end position="139"/>
    </location>
</feature>
<organism evidence="8 9">
    <name type="scientific">Larsenimonas rhizosphaerae</name>
    <dbReference type="NCBI Taxonomy" id="2944682"/>
    <lineage>
        <taxon>Bacteria</taxon>
        <taxon>Pseudomonadati</taxon>
        <taxon>Pseudomonadota</taxon>
        <taxon>Gammaproteobacteria</taxon>
        <taxon>Oceanospirillales</taxon>
        <taxon>Halomonadaceae</taxon>
        <taxon>Larsenimonas</taxon>
    </lineage>
</organism>
<comment type="subcellular location">
    <subcellularLocation>
        <location evidence="4">Secreted</location>
    </subcellularLocation>
    <subcellularLocation>
        <location evidence="4">Bacterial flagellum</location>
    </subcellularLocation>
</comment>
<gene>
    <name evidence="8" type="ORF">OQ287_00800</name>
</gene>
<keyword evidence="9" id="KW-1185">Reference proteome</keyword>
<dbReference type="Gene3D" id="1.20.1330.10">
    <property type="entry name" value="f41 fragment of flagellin, N-terminal domain"/>
    <property type="match status" value="2"/>
</dbReference>
<evidence type="ECO:0000259" key="6">
    <source>
        <dbReference type="Pfam" id="PF00669"/>
    </source>
</evidence>